<comment type="cofactor">
    <cofactor evidence="5">
        <name>Fe(2+)</name>
        <dbReference type="ChEBI" id="CHEBI:29033"/>
    </cofactor>
    <text evidence="5">Binds 1 Fe(2+) ion per subunit.</text>
</comment>
<feature type="domain" description="Fe2OG dioxygenase" evidence="6">
    <location>
        <begin position="279"/>
        <end position="407"/>
    </location>
</feature>
<keyword evidence="8" id="KW-1185">Reference proteome</keyword>
<sequence>MTTPKPAFANTAFQSHLSRRQQKKALFEKAAREQAGYANDTAFRRVERQYRSRVPPPDLTDVLDFRPGAPNTPALAARIVPIALDTEDSNGYWAGLGASPPTQGYMVRSFPGLVVIPGCFAPDVQRRLIKDCLRRYAVPPAKSNLDALYLTPPEGLWNRYKREETGEAKPEPVTRIVPTPATEKGKEDEPTAVTAGDLIPRLRWVTLGYQYNWSAKEYFLDAPQPFPAPIGQLARAVVGSIHDVGYVAADGPDLISSPRYTWLPSSAEPADEPAGYVHRYDPAGYVPEAGVINFYQARDSLMAHVDRSEQNMEAPLVSVSLGNTAIFVIGDESRDTPPLSMYLRSGDTVCMCGPRRRALHGIPRVLEDTLPDYLTSTEDVLAEDFEWGSFAAYMTTTRININVRQVFNKDRQPPSGGIEP</sequence>
<feature type="binding site" evidence="5">
    <location>
        <position position="304"/>
    </location>
    <ligand>
        <name>Fe cation</name>
        <dbReference type="ChEBI" id="CHEBI:24875"/>
        <note>catalytic</note>
    </ligand>
</feature>
<proteinExistence type="predicted"/>
<gene>
    <name evidence="7" type="ORF">IWQ60_003880</name>
</gene>
<dbReference type="InterPro" id="IPR027450">
    <property type="entry name" value="AlkB-like"/>
</dbReference>
<keyword evidence="1 5" id="KW-0479">Metal-binding</keyword>
<dbReference type="PANTHER" id="PTHR16557:SF2">
    <property type="entry name" value="NUCLEIC ACID DIOXYGENASE ALKBH1"/>
    <property type="match status" value="1"/>
</dbReference>
<dbReference type="PANTHER" id="PTHR16557">
    <property type="entry name" value="ALKYLATED DNA REPAIR PROTEIN ALKB-RELATED"/>
    <property type="match status" value="1"/>
</dbReference>
<reference evidence="7" key="1">
    <citation type="submission" date="2022-07" db="EMBL/GenBank/DDBJ databases">
        <title>Phylogenomic reconstructions and comparative analyses of Kickxellomycotina fungi.</title>
        <authorList>
            <person name="Reynolds N.K."/>
            <person name="Stajich J.E."/>
            <person name="Barry K."/>
            <person name="Grigoriev I.V."/>
            <person name="Crous P."/>
            <person name="Smith M.E."/>
        </authorList>
    </citation>
    <scope>NUCLEOTIDE SEQUENCE</scope>
    <source>
        <strain evidence="7">RSA 861</strain>
    </source>
</reference>
<dbReference type="AlphaFoldDB" id="A0A9W8AH60"/>
<evidence type="ECO:0000256" key="2">
    <source>
        <dbReference type="ARBA" id="ARBA00022964"/>
    </source>
</evidence>
<dbReference type="GO" id="GO:0051213">
    <property type="term" value="F:dioxygenase activity"/>
    <property type="evidence" value="ECO:0007669"/>
    <property type="project" value="UniProtKB-KW"/>
</dbReference>
<dbReference type="Pfam" id="PF13532">
    <property type="entry name" value="2OG-FeII_Oxy_2"/>
    <property type="match status" value="1"/>
</dbReference>
<dbReference type="InterPro" id="IPR037151">
    <property type="entry name" value="AlkB-like_sf"/>
</dbReference>
<evidence type="ECO:0000256" key="5">
    <source>
        <dbReference type="PIRSR" id="PIRSR604574-2"/>
    </source>
</evidence>
<feature type="binding site" evidence="5">
    <location>
        <position position="306"/>
    </location>
    <ligand>
        <name>Fe cation</name>
        <dbReference type="ChEBI" id="CHEBI:24875"/>
        <note>catalytic</note>
    </ligand>
</feature>
<accession>A0A9W8AH60</accession>
<name>A0A9W8AH60_9FUNG</name>
<feature type="binding site" evidence="5">
    <location>
        <position position="360"/>
    </location>
    <ligand>
        <name>Fe cation</name>
        <dbReference type="ChEBI" id="CHEBI:24875"/>
        <note>catalytic</note>
    </ligand>
</feature>
<dbReference type="GO" id="GO:0046872">
    <property type="term" value="F:metal ion binding"/>
    <property type="evidence" value="ECO:0007669"/>
    <property type="project" value="UniProtKB-KW"/>
</dbReference>
<dbReference type="GO" id="GO:0005737">
    <property type="term" value="C:cytoplasm"/>
    <property type="evidence" value="ECO:0007669"/>
    <property type="project" value="TreeGrafter"/>
</dbReference>
<dbReference type="OrthoDB" id="6614653at2759"/>
<dbReference type="PROSITE" id="PS51471">
    <property type="entry name" value="FE2OG_OXY"/>
    <property type="match status" value="1"/>
</dbReference>
<evidence type="ECO:0000259" key="6">
    <source>
        <dbReference type="PROSITE" id="PS51471"/>
    </source>
</evidence>
<evidence type="ECO:0000256" key="3">
    <source>
        <dbReference type="ARBA" id="ARBA00023002"/>
    </source>
</evidence>
<evidence type="ECO:0000256" key="1">
    <source>
        <dbReference type="ARBA" id="ARBA00022723"/>
    </source>
</evidence>
<dbReference type="InterPro" id="IPR005123">
    <property type="entry name" value="Oxoglu/Fe-dep_dioxygenase_dom"/>
</dbReference>
<dbReference type="SUPFAM" id="SSF51197">
    <property type="entry name" value="Clavaminate synthase-like"/>
    <property type="match status" value="1"/>
</dbReference>
<evidence type="ECO:0000313" key="8">
    <source>
        <dbReference type="Proteomes" id="UP001150569"/>
    </source>
</evidence>
<dbReference type="Proteomes" id="UP001150569">
    <property type="component" value="Unassembled WGS sequence"/>
</dbReference>
<dbReference type="Gene3D" id="2.60.120.590">
    <property type="entry name" value="Alpha-ketoglutarate-dependent dioxygenase AlkB-like"/>
    <property type="match status" value="1"/>
</dbReference>
<keyword evidence="2" id="KW-0223">Dioxygenase</keyword>
<protein>
    <recommendedName>
        <fullName evidence="6">Fe2OG dioxygenase domain-containing protein</fullName>
    </recommendedName>
</protein>
<organism evidence="7 8">
    <name type="scientific">Tieghemiomyces parasiticus</name>
    <dbReference type="NCBI Taxonomy" id="78921"/>
    <lineage>
        <taxon>Eukaryota</taxon>
        <taxon>Fungi</taxon>
        <taxon>Fungi incertae sedis</taxon>
        <taxon>Zoopagomycota</taxon>
        <taxon>Kickxellomycotina</taxon>
        <taxon>Dimargaritomycetes</taxon>
        <taxon>Dimargaritales</taxon>
        <taxon>Dimargaritaceae</taxon>
        <taxon>Tieghemiomyces</taxon>
    </lineage>
</organism>
<dbReference type="EMBL" id="JANBPT010000174">
    <property type="protein sequence ID" value="KAJ1926355.1"/>
    <property type="molecule type" value="Genomic_DNA"/>
</dbReference>
<dbReference type="InterPro" id="IPR004574">
    <property type="entry name" value="Alkb"/>
</dbReference>
<keyword evidence="4 5" id="KW-0408">Iron</keyword>
<evidence type="ECO:0000256" key="4">
    <source>
        <dbReference type="ARBA" id="ARBA00023004"/>
    </source>
</evidence>
<dbReference type="GO" id="GO:0005634">
    <property type="term" value="C:nucleus"/>
    <property type="evidence" value="ECO:0007669"/>
    <property type="project" value="TreeGrafter"/>
</dbReference>
<comment type="caution">
    <text evidence="7">The sequence shown here is derived from an EMBL/GenBank/DDBJ whole genome shotgun (WGS) entry which is preliminary data.</text>
</comment>
<evidence type="ECO:0000313" key="7">
    <source>
        <dbReference type="EMBL" id="KAJ1926355.1"/>
    </source>
</evidence>
<keyword evidence="3" id="KW-0560">Oxidoreductase</keyword>